<gene>
    <name evidence="3" type="ORF">PILCRDRAFT_825752</name>
</gene>
<accession>A0A0C3ASS8</accession>
<reference evidence="3 4" key="1">
    <citation type="submission" date="2014-04" db="EMBL/GenBank/DDBJ databases">
        <authorList>
            <consortium name="DOE Joint Genome Institute"/>
            <person name="Kuo A."/>
            <person name="Tarkka M."/>
            <person name="Buscot F."/>
            <person name="Kohler A."/>
            <person name="Nagy L.G."/>
            <person name="Floudas D."/>
            <person name="Copeland A."/>
            <person name="Barry K.W."/>
            <person name="Cichocki N."/>
            <person name="Veneault-Fourrey C."/>
            <person name="LaButti K."/>
            <person name="Lindquist E.A."/>
            <person name="Lipzen A."/>
            <person name="Lundell T."/>
            <person name="Morin E."/>
            <person name="Murat C."/>
            <person name="Sun H."/>
            <person name="Tunlid A."/>
            <person name="Henrissat B."/>
            <person name="Grigoriev I.V."/>
            <person name="Hibbett D.S."/>
            <person name="Martin F."/>
            <person name="Nordberg H.P."/>
            <person name="Cantor M.N."/>
            <person name="Hua S.X."/>
        </authorList>
    </citation>
    <scope>NUCLEOTIDE SEQUENCE [LARGE SCALE GENOMIC DNA]</scope>
    <source>
        <strain evidence="3 4">F 1598</strain>
    </source>
</reference>
<evidence type="ECO:0000313" key="4">
    <source>
        <dbReference type="Proteomes" id="UP000054166"/>
    </source>
</evidence>
<dbReference type="InParanoid" id="A0A0C3ASS8"/>
<feature type="transmembrane region" description="Helical" evidence="1">
    <location>
        <begin position="65"/>
        <end position="84"/>
    </location>
</feature>
<organism evidence="3 4">
    <name type="scientific">Piloderma croceum (strain F 1598)</name>
    <dbReference type="NCBI Taxonomy" id="765440"/>
    <lineage>
        <taxon>Eukaryota</taxon>
        <taxon>Fungi</taxon>
        <taxon>Dikarya</taxon>
        <taxon>Basidiomycota</taxon>
        <taxon>Agaricomycotina</taxon>
        <taxon>Agaricomycetes</taxon>
        <taxon>Agaricomycetidae</taxon>
        <taxon>Atheliales</taxon>
        <taxon>Atheliaceae</taxon>
        <taxon>Piloderma</taxon>
    </lineage>
</organism>
<dbReference type="Proteomes" id="UP000054166">
    <property type="component" value="Unassembled WGS sequence"/>
</dbReference>
<evidence type="ECO:0000313" key="3">
    <source>
        <dbReference type="EMBL" id="KIM77003.1"/>
    </source>
</evidence>
<feature type="transmembrane region" description="Helical" evidence="1">
    <location>
        <begin position="20"/>
        <end position="44"/>
    </location>
</feature>
<dbReference type="Pfam" id="PF20152">
    <property type="entry name" value="DUF6534"/>
    <property type="match status" value="1"/>
</dbReference>
<evidence type="ECO:0000256" key="1">
    <source>
        <dbReference type="SAM" id="Phobius"/>
    </source>
</evidence>
<sequence length="132" mass="14683">MLHTLSFYALLATNTFLQWAIQFCLGSHAFVDCLLAGVMCYYLQKGRAGPGFSSVDSVVVKLMKYIVSSGVVTAACAIATLIAITLLPDSLLWTVFYYLLSKCLWYYITIDTLHWLPGSLTHAQFECTTTYS</sequence>
<dbReference type="EMBL" id="KN833029">
    <property type="protein sequence ID" value="KIM77003.1"/>
    <property type="molecule type" value="Genomic_DNA"/>
</dbReference>
<evidence type="ECO:0000259" key="2">
    <source>
        <dbReference type="Pfam" id="PF20152"/>
    </source>
</evidence>
<keyword evidence="1" id="KW-0812">Transmembrane</keyword>
<dbReference type="OrthoDB" id="2535105at2759"/>
<reference evidence="4" key="2">
    <citation type="submission" date="2015-01" db="EMBL/GenBank/DDBJ databases">
        <title>Evolutionary Origins and Diversification of the Mycorrhizal Mutualists.</title>
        <authorList>
            <consortium name="DOE Joint Genome Institute"/>
            <consortium name="Mycorrhizal Genomics Consortium"/>
            <person name="Kohler A."/>
            <person name="Kuo A."/>
            <person name="Nagy L.G."/>
            <person name="Floudas D."/>
            <person name="Copeland A."/>
            <person name="Barry K.W."/>
            <person name="Cichocki N."/>
            <person name="Veneault-Fourrey C."/>
            <person name="LaButti K."/>
            <person name="Lindquist E.A."/>
            <person name="Lipzen A."/>
            <person name="Lundell T."/>
            <person name="Morin E."/>
            <person name="Murat C."/>
            <person name="Riley R."/>
            <person name="Ohm R."/>
            <person name="Sun H."/>
            <person name="Tunlid A."/>
            <person name="Henrissat B."/>
            <person name="Grigoriev I.V."/>
            <person name="Hibbett D.S."/>
            <person name="Martin F."/>
        </authorList>
    </citation>
    <scope>NUCLEOTIDE SEQUENCE [LARGE SCALE GENOMIC DNA]</scope>
    <source>
        <strain evidence="4">F 1598</strain>
    </source>
</reference>
<keyword evidence="4" id="KW-1185">Reference proteome</keyword>
<keyword evidence="1" id="KW-0472">Membrane</keyword>
<dbReference type="STRING" id="765440.A0A0C3ASS8"/>
<proteinExistence type="predicted"/>
<keyword evidence="1" id="KW-1133">Transmembrane helix</keyword>
<protein>
    <recommendedName>
        <fullName evidence="2">DUF6534 domain-containing protein</fullName>
    </recommendedName>
</protein>
<dbReference type="InterPro" id="IPR045339">
    <property type="entry name" value="DUF6534"/>
</dbReference>
<feature type="transmembrane region" description="Helical" evidence="1">
    <location>
        <begin position="90"/>
        <end position="108"/>
    </location>
</feature>
<dbReference type="AlphaFoldDB" id="A0A0C3ASS8"/>
<dbReference type="HOGENOM" id="CLU_1917851_0_0_1"/>
<feature type="domain" description="DUF6534" evidence="2">
    <location>
        <begin position="29"/>
        <end position="109"/>
    </location>
</feature>
<name>A0A0C3ASS8_PILCF</name>